<name>A0A9N8F162_9STRA</name>
<evidence type="ECO:0000313" key="2">
    <source>
        <dbReference type="EMBL" id="CAB9529644.1"/>
    </source>
</evidence>
<sequence length="525" mass="59203">MKHSWKTSELRKLSDLHVLAISRGSLRAVQAVYYEDPLALDSAVVEDAFRYGASGEVLKFLVGNGLEDLDGNDICEMVAKRFLEAIPLLQSSSPSKVAESLMSLNELVQTFPEGLINMDVSSPLCPLKIVLFSHVFPHNLLDSMIGILPKHESFSLRSDCWLPLDDWFQQQRRTSLDNARSMRAIRAIVENVEEFILRRSEFTKAEATKVLAMLFRSTNAAERVHIDADVIQEDGSVEEILGPAKKILERIGGGSHITGFSIAYNGIALGPTMSIQNLLFQMANLTRLDVYVSEPWKSTKELCKSLCDLLKQGRLQRLEVIGATTEAGLFLPLLDAADRSETLTELRLQDLKNQAEVEIYHDKMLRILDHNTHLKAALICEDNLTTNNIFEDGDESMTKQTNKQCFLDRTKGNNKQRVIDYHTLLNVCGRGRAKAEGTQLKNFVRMISAEKIWERIHFLDFTVLARWDLVTILQYGLLRQQPATWLVNERKPSTIKNSSRATRARNVQGTRKRKATGHPVESSLA</sequence>
<gene>
    <name evidence="2" type="ORF">SEMRO_2571_G331570.1</name>
</gene>
<keyword evidence="3" id="KW-1185">Reference proteome</keyword>
<dbReference type="EMBL" id="CAICTM010002569">
    <property type="protein sequence ID" value="CAB9529644.1"/>
    <property type="molecule type" value="Genomic_DNA"/>
</dbReference>
<proteinExistence type="predicted"/>
<accession>A0A9N8F162</accession>
<protein>
    <submittedName>
        <fullName evidence="2">Uncharacterized protein</fullName>
    </submittedName>
</protein>
<evidence type="ECO:0000313" key="3">
    <source>
        <dbReference type="Proteomes" id="UP001153069"/>
    </source>
</evidence>
<comment type="caution">
    <text evidence="2">The sequence shown here is derived from an EMBL/GenBank/DDBJ whole genome shotgun (WGS) entry which is preliminary data.</text>
</comment>
<evidence type="ECO:0000256" key="1">
    <source>
        <dbReference type="SAM" id="MobiDB-lite"/>
    </source>
</evidence>
<organism evidence="2 3">
    <name type="scientific">Seminavis robusta</name>
    <dbReference type="NCBI Taxonomy" id="568900"/>
    <lineage>
        <taxon>Eukaryota</taxon>
        <taxon>Sar</taxon>
        <taxon>Stramenopiles</taxon>
        <taxon>Ochrophyta</taxon>
        <taxon>Bacillariophyta</taxon>
        <taxon>Bacillariophyceae</taxon>
        <taxon>Bacillariophycidae</taxon>
        <taxon>Naviculales</taxon>
        <taxon>Naviculaceae</taxon>
        <taxon>Seminavis</taxon>
    </lineage>
</organism>
<feature type="region of interest" description="Disordered" evidence="1">
    <location>
        <begin position="490"/>
        <end position="525"/>
    </location>
</feature>
<feature type="compositionally biased region" description="Polar residues" evidence="1">
    <location>
        <begin position="494"/>
        <end position="509"/>
    </location>
</feature>
<reference evidence="2" key="1">
    <citation type="submission" date="2020-06" db="EMBL/GenBank/DDBJ databases">
        <authorList>
            <consortium name="Plant Systems Biology data submission"/>
        </authorList>
    </citation>
    <scope>NUCLEOTIDE SEQUENCE</scope>
    <source>
        <strain evidence="2">D6</strain>
    </source>
</reference>
<dbReference type="Proteomes" id="UP001153069">
    <property type="component" value="Unassembled WGS sequence"/>
</dbReference>
<dbReference type="AlphaFoldDB" id="A0A9N8F162"/>